<dbReference type="Proteomes" id="UP000622552">
    <property type="component" value="Unassembled WGS sequence"/>
</dbReference>
<gene>
    <name evidence="2" type="ORF">IW245_001665</name>
</gene>
<evidence type="ECO:0000256" key="1">
    <source>
        <dbReference type="SAM" id="Phobius"/>
    </source>
</evidence>
<keyword evidence="3" id="KW-1185">Reference proteome</keyword>
<organism evidence="2 3">
    <name type="scientific">Longispora fulva</name>
    <dbReference type="NCBI Taxonomy" id="619741"/>
    <lineage>
        <taxon>Bacteria</taxon>
        <taxon>Bacillati</taxon>
        <taxon>Actinomycetota</taxon>
        <taxon>Actinomycetes</taxon>
        <taxon>Micromonosporales</taxon>
        <taxon>Micromonosporaceae</taxon>
        <taxon>Longispora</taxon>
    </lineage>
</organism>
<sequence>MGIDELAGAALMAVLSDPDGTGRSWPAMIVRTRLTAAPAGRGALAALVADPDNAQLRALTRATIAADLAADPAFTTEVRRALGFDGRPGLSRGAVATGFVAVLAVVLMAVGAIEYCAAARAVALRPLEGTWTAQGPNAGIWAPPATLTVGPDHHFRYRAPLGTEGDAGPNTVDCAGDVDTDGDGFVFRSAARGCRTFTATLTADRHWLAIDGATLFRLP</sequence>
<proteinExistence type="predicted"/>
<keyword evidence="1" id="KW-1133">Transmembrane helix</keyword>
<evidence type="ECO:0000313" key="3">
    <source>
        <dbReference type="Proteomes" id="UP000622552"/>
    </source>
</evidence>
<evidence type="ECO:0000313" key="2">
    <source>
        <dbReference type="EMBL" id="MBG6135471.1"/>
    </source>
</evidence>
<dbReference type="AlphaFoldDB" id="A0A8J7KJH5"/>
<dbReference type="RefSeq" id="WP_197002573.1">
    <property type="nucleotide sequence ID" value="NZ_BONS01000003.1"/>
</dbReference>
<accession>A0A8J7KJH5</accession>
<keyword evidence="1" id="KW-0472">Membrane</keyword>
<reference evidence="2" key="1">
    <citation type="submission" date="2020-11" db="EMBL/GenBank/DDBJ databases">
        <title>Sequencing the genomes of 1000 actinobacteria strains.</title>
        <authorList>
            <person name="Klenk H.-P."/>
        </authorList>
    </citation>
    <scope>NUCLEOTIDE SEQUENCE</scope>
    <source>
        <strain evidence="2">DSM 45356</strain>
    </source>
</reference>
<dbReference type="EMBL" id="JADOUF010000001">
    <property type="protein sequence ID" value="MBG6135471.1"/>
    <property type="molecule type" value="Genomic_DNA"/>
</dbReference>
<keyword evidence="1" id="KW-0812">Transmembrane</keyword>
<feature type="transmembrane region" description="Helical" evidence="1">
    <location>
        <begin position="94"/>
        <end position="117"/>
    </location>
</feature>
<comment type="caution">
    <text evidence="2">The sequence shown here is derived from an EMBL/GenBank/DDBJ whole genome shotgun (WGS) entry which is preliminary data.</text>
</comment>
<protein>
    <submittedName>
        <fullName evidence="2">Uncharacterized protein</fullName>
    </submittedName>
</protein>
<name>A0A8J7KJH5_9ACTN</name>